<reference evidence="1 2" key="1">
    <citation type="submission" date="2020-01" db="EMBL/GenBank/DDBJ databases">
        <title>Genome sequence of Desulfovibrio aerotolerans DSM 16695(T).</title>
        <authorList>
            <person name="Karnachuk O."/>
            <person name="Avakyan M."/>
            <person name="Mardanov A."/>
            <person name="Kadnikov V."/>
            <person name="Ravin N."/>
        </authorList>
    </citation>
    <scope>NUCLEOTIDE SEQUENCE [LARGE SCALE GENOMIC DNA]</scope>
    <source>
        <strain evidence="1 2">DSM 16695</strain>
    </source>
</reference>
<evidence type="ECO:0000313" key="2">
    <source>
        <dbReference type="Proteomes" id="UP000482487"/>
    </source>
</evidence>
<comment type="caution">
    <text evidence="1">The sequence shown here is derived from an EMBL/GenBank/DDBJ whole genome shotgun (WGS) entry which is preliminary data.</text>
</comment>
<protein>
    <submittedName>
        <fullName evidence="1">Uncharacterized protein</fullName>
    </submittedName>
</protein>
<proteinExistence type="predicted"/>
<keyword evidence="2" id="KW-1185">Reference proteome</keyword>
<dbReference type="OrthoDB" id="9839891at2"/>
<sequence>MGITSSIDNLCAKDALSCKTFEIRRAYVILSRDGVVTAQTLSEAQNEVLKQSVNFFEVSTDVDCDELLKTLHEEDVQNMLNDVYSGYVEDEECKNNSCIRSPEPDHEPSAAYAASMMLSILFSDIRSPEPELPASESDFDDIKF</sequence>
<accession>A0A7C9IIZ1</accession>
<dbReference type="EMBL" id="WVUD01000001">
    <property type="protein sequence ID" value="MYL81825.1"/>
    <property type="molecule type" value="Genomic_DNA"/>
</dbReference>
<dbReference type="RefSeq" id="WP_160958089.1">
    <property type="nucleotide sequence ID" value="NZ_WVUD01000001.1"/>
</dbReference>
<dbReference type="Proteomes" id="UP000482487">
    <property type="component" value="Unassembled WGS sequence"/>
</dbReference>
<dbReference type="AlphaFoldDB" id="A0A7C9IIZ1"/>
<gene>
    <name evidence="1" type="ORF">GTA51_01555</name>
</gene>
<organism evidence="1 2">
    <name type="scientific">Solidesulfovibrio aerotolerans</name>
    <dbReference type="NCBI Taxonomy" id="295255"/>
    <lineage>
        <taxon>Bacteria</taxon>
        <taxon>Pseudomonadati</taxon>
        <taxon>Thermodesulfobacteriota</taxon>
        <taxon>Desulfovibrionia</taxon>
        <taxon>Desulfovibrionales</taxon>
        <taxon>Desulfovibrionaceae</taxon>
        <taxon>Solidesulfovibrio</taxon>
    </lineage>
</organism>
<evidence type="ECO:0000313" key="1">
    <source>
        <dbReference type="EMBL" id="MYL81825.1"/>
    </source>
</evidence>
<name>A0A7C9IIZ1_9BACT</name>